<protein>
    <submittedName>
        <fullName evidence="1">Uncharacterized protein</fullName>
    </submittedName>
</protein>
<dbReference type="EMBL" id="MN740698">
    <property type="protein sequence ID" value="QHU08665.1"/>
    <property type="molecule type" value="Genomic_DNA"/>
</dbReference>
<organism evidence="1">
    <name type="scientific">viral metagenome</name>
    <dbReference type="NCBI Taxonomy" id="1070528"/>
    <lineage>
        <taxon>unclassified sequences</taxon>
        <taxon>metagenomes</taxon>
        <taxon>organismal metagenomes</taxon>
    </lineage>
</organism>
<sequence length="458" mass="51973">MSEQRLNNIHAEMAVNKLLHPGPNNYGEYDTSTFKEGIFESGKGVYSWKWMEPGFTHECYIAVGGKNYYPGSSRELDVNGKKVVVYLWEHNEEWDLLPTGVVDEKYTKLIKRIPNAEDVEEIAQLARFLKRYTNSDTLLFDPNSTEDLDLLCEVLEAGKIRRLIWDKPGKLINRLPIVPSVRVLMVKSLDEEVFDYIYASNIEELAVNGGEVKTNMSGVSILPRPGKKLRLKTLICWELDELHKIMHCVEPSEIRNLYVDQLSYDTPFLDVLQANVKTLMVRNTMPPDSDEERITLGFTNLDHLTLGDGFGITSGTEHSYQLKKSIKTMSKGLPNLQSLHIPYLKNLSSGVKGVPKLEIGSVWSSDWNFASGALTKEKFMKYAKNFGEIVIEKASLPFIYSHGNIPRHWNMMNPAEGVTVYDHFFIGNGREYYDEGTAKLTSILTPSTRAKGAHKVVR</sequence>
<reference evidence="1" key="1">
    <citation type="journal article" date="2020" name="Nature">
        <title>Giant virus diversity and host interactions through global metagenomics.</title>
        <authorList>
            <person name="Schulz F."/>
            <person name="Roux S."/>
            <person name="Paez-Espino D."/>
            <person name="Jungbluth S."/>
            <person name="Walsh D.A."/>
            <person name="Denef V.J."/>
            <person name="McMahon K.D."/>
            <person name="Konstantinidis K.T."/>
            <person name="Eloe-Fadrosh E.A."/>
            <person name="Kyrpides N.C."/>
            <person name="Woyke T."/>
        </authorList>
    </citation>
    <scope>NUCLEOTIDE SEQUENCE</scope>
    <source>
        <strain evidence="1">GVMAG-S-1063924-116</strain>
    </source>
</reference>
<accession>A0A6C0JSC7</accession>
<dbReference type="AlphaFoldDB" id="A0A6C0JSC7"/>
<evidence type="ECO:0000313" key="1">
    <source>
        <dbReference type="EMBL" id="QHU08665.1"/>
    </source>
</evidence>
<proteinExistence type="predicted"/>
<name>A0A6C0JSC7_9ZZZZ</name>